<proteinExistence type="predicted"/>
<evidence type="ECO:0000313" key="3">
    <source>
        <dbReference type="Proteomes" id="UP001221898"/>
    </source>
</evidence>
<comment type="caution">
    <text evidence="2">The sequence shown here is derived from an EMBL/GenBank/DDBJ whole genome shotgun (WGS) entry which is preliminary data.</text>
</comment>
<accession>A0AAD7WS33</accession>
<name>A0AAD7WS33_9TELE</name>
<evidence type="ECO:0000313" key="2">
    <source>
        <dbReference type="EMBL" id="KAJ8406963.1"/>
    </source>
</evidence>
<organism evidence="2 3">
    <name type="scientific">Aldrovandia affinis</name>
    <dbReference type="NCBI Taxonomy" id="143900"/>
    <lineage>
        <taxon>Eukaryota</taxon>
        <taxon>Metazoa</taxon>
        <taxon>Chordata</taxon>
        <taxon>Craniata</taxon>
        <taxon>Vertebrata</taxon>
        <taxon>Euteleostomi</taxon>
        <taxon>Actinopterygii</taxon>
        <taxon>Neopterygii</taxon>
        <taxon>Teleostei</taxon>
        <taxon>Notacanthiformes</taxon>
        <taxon>Halosauridae</taxon>
        <taxon>Aldrovandia</taxon>
    </lineage>
</organism>
<feature type="compositionally biased region" description="Basic residues" evidence="1">
    <location>
        <begin position="7"/>
        <end position="26"/>
    </location>
</feature>
<keyword evidence="3" id="KW-1185">Reference proteome</keyword>
<dbReference type="Proteomes" id="UP001221898">
    <property type="component" value="Unassembled WGS sequence"/>
</dbReference>
<dbReference type="EMBL" id="JAINUG010000041">
    <property type="protein sequence ID" value="KAJ8406963.1"/>
    <property type="molecule type" value="Genomic_DNA"/>
</dbReference>
<evidence type="ECO:0000256" key="1">
    <source>
        <dbReference type="SAM" id="MobiDB-lite"/>
    </source>
</evidence>
<feature type="compositionally biased region" description="Pro residues" evidence="1">
    <location>
        <begin position="44"/>
        <end position="55"/>
    </location>
</feature>
<feature type="compositionally biased region" description="Low complexity" evidence="1">
    <location>
        <begin position="68"/>
        <end position="95"/>
    </location>
</feature>
<reference evidence="2" key="1">
    <citation type="journal article" date="2023" name="Science">
        <title>Genome structures resolve the early diversification of teleost fishes.</title>
        <authorList>
            <person name="Parey E."/>
            <person name="Louis A."/>
            <person name="Montfort J."/>
            <person name="Bouchez O."/>
            <person name="Roques C."/>
            <person name="Iampietro C."/>
            <person name="Lluch J."/>
            <person name="Castinel A."/>
            <person name="Donnadieu C."/>
            <person name="Desvignes T."/>
            <person name="Floi Bucao C."/>
            <person name="Jouanno E."/>
            <person name="Wen M."/>
            <person name="Mejri S."/>
            <person name="Dirks R."/>
            <person name="Jansen H."/>
            <person name="Henkel C."/>
            <person name="Chen W.J."/>
            <person name="Zahm M."/>
            <person name="Cabau C."/>
            <person name="Klopp C."/>
            <person name="Thompson A.W."/>
            <person name="Robinson-Rechavi M."/>
            <person name="Braasch I."/>
            <person name="Lecointre G."/>
            <person name="Bobe J."/>
            <person name="Postlethwait J.H."/>
            <person name="Berthelot C."/>
            <person name="Roest Crollius H."/>
            <person name="Guiguen Y."/>
        </authorList>
    </citation>
    <scope>NUCLEOTIDE SEQUENCE</scope>
    <source>
        <strain evidence="2">NC1722</strain>
    </source>
</reference>
<feature type="compositionally biased region" description="Polar residues" evidence="1">
    <location>
        <begin position="31"/>
        <end position="40"/>
    </location>
</feature>
<sequence length="143" mass="15508">MAVGSRGARHAIGRRARVRTTKRKRRGGLEQFSQQLQGQRQYHGPPPPTRGPSPSPARTVTPREREGAAAPAPRQTRITRPLSPLPRSLARSSPSTVFSSGLSPNYVPPLIFPLHSVRLTAPPFSSSALSTVRRKSSTNQLCG</sequence>
<gene>
    <name evidence="2" type="ORF">AAFF_G00292390</name>
</gene>
<protein>
    <submittedName>
        <fullName evidence="2">Uncharacterized protein</fullName>
    </submittedName>
</protein>
<feature type="region of interest" description="Disordered" evidence="1">
    <location>
        <begin position="1"/>
        <end position="103"/>
    </location>
</feature>
<dbReference type="AlphaFoldDB" id="A0AAD7WS33"/>